<dbReference type="OrthoDB" id="3943306at2759"/>
<evidence type="ECO:0000313" key="1">
    <source>
        <dbReference type="EMBL" id="KAF2636935.1"/>
    </source>
</evidence>
<accession>A0A6A6RP48</accession>
<name>A0A6A6RP48_9PLEO</name>
<reference evidence="1" key="1">
    <citation type="journal article" date="2020" name="Stud. Mycol.">
        <title>101 Dothideomycetes genomes: a test case for predicting lifestyles and emergence of pathogens.</title>
        <authorList>
            <person name="Haridas S."/>
            <person name="Albert R."/>
            <person name="Binder M."/>
            <person name="Bloem J."/>
            <person name="Labutti K."/>
            <person name="Salamov A."/>
            <person name="Andreopoulos B."/>
            <person name="Baker S."/>
            <person name="Barry K."/>
            <person name="Bills G."/>
            <person name="Bluhm B."/>
            <person name="Cannon C."/>
            <person name="Castanera R."/>
            <person name="Culley D."/>
            <person name="Daum C."/>
            <person name="Ezra D."/>
            <person name="Gonzalez J."/>
            <person name="Henrissat B."/>
            <person name="Kuo A."/>
            <person name="Liang C."/>
            <person name="Lipzen A."/>
            <person name="Lutzoni F."/>
            <person name="Magnuson J."/>
            <person name="Mondo S."/>
            <person name="Nolan M."/>
            <person name="Ohm R."/>
            <person name="Pangilinan J."/>
            <person name="Park H.-J."/>
            <person name="Ramirez L."/>
            <person name="Alfaro M."/>
            <person name="Sun H."/>
            <person name="Tritt A."/>
            <person name="Yoshinaga Y."/>
            <person name="Zwiers L.-H."/>
            <person name="Turgeon B."/>
            <person name="Goodwin S."/>
            <person name="Spatafora J."/>
            <person name="Crous P."/>
            <person name="Grigoriev I."/>
        </authorList>
    </citation>
    <scope>NUCLEOTIDE SEQUENCE</scope>
    <source>
        <strain evidence="1">CBS 473.64</strain>
    </source>
</reference>
<organism evidence="1 2">
    <name type="scientific">Massarina eburnea CBS 473.64</name>
    <dbReference type="NCBI Taxonomy" id="1395130"/>
    <lineage>
        <taxon>Eukaryota</taxon>
        <taxon>Fungi</taxon>
        <taxon>Dikarya</taxon>
        <taxon>Ascomycota</taxon>
        <taxon>Pezizomycotina</taxon>
        <taxon>Dothideomycetes</taxon>
        <taxon>Pleosporomycetidae</taxon>
        <taxon>Pleosporales</taxon>
        <taxon>Massarineae</taxon>
        <taxon>Massarinaceae</taxon>
        <taxon>Massarina</taxon>
    </lineage>
</organism>
<sequence>MSFVNFTTMTTTRVSRSESFPFFHLPVELQLRVLQCDPFATLLLIRASQSAKALYLEHPGAVLNAFLNSWPLDLRKLITIILDIRQGPDRWPELDQVRELLVEPSSSTLGPLSTEPRTVNTLELLCTLFLDLQIVTELFCKETLYLATCSFKAPCPDPNEFPYVPVLSTHEQYRINRALLRLIGTWEYVAQSPHPGNKRTVGRSLLNNFTAWEYEELSTMTAFLGGFCHTDNRRVANTCPKSFLRDCTLLLSPIELLSANYISPWPDVVAGSSLIGGGARYVQNFLLKREILTDRFVISFTLHQSRYYGLALWDSYRLRSWESLPKNERDAEFFTLPPDGTVEEAKKGCIDQFEARWKMNQQFL</sequence>
<keyword evidence="2" id="KW-1185">Reference proteome</keyword>
<proteinExistence type="predicted"/>
<evidence type="ECO:0000313" key="2">
    <source>
        <dbReference type="Proteomes" id="UP000799753"/>
    </source>
</evidence>
<evidence type="ECO:0008006" key="3">
    <source>
        <dbReference type="Google" id="ProtNLM"/>
    </source>
</evidence>
<dbReference type="EMBL" id="MU006796">
    <property type="protein sequence ID" value="KAF2636935.1"/>
    <property type="molecule type" value="Genomic_DNA"/>
</dbReference>
<protein>
    <recommendedName>
        <fullName evidence="3">F-box domain-containing protein</fullName>
    </recommendedName>
</protein>
<gene>
    <name evidence="1" type="ORF">P280DRAFT_144870</name>
</gene>
<dbReference type="AlphaFoldDB" id="A0A6A6RP48"/>
<dbReference type="Proteomes" id="UP000799753">
    <property type="component" value="Unassembled WGS sequence"/>
</dbReference>